<dbReference type="PANTHER" id="PTHR45725:SF18">
    <property type="entry name" value="ORC1-LIKE AAA ATPASE DOMAIN-CONTAINING PROTEIN"/>
    <property type="match status" value="1"/>
</dbReference>
<evidence type="ECO:0000313" key="2">
    <source>
        <dbReference type="EMBL" id="KAG2497270.1"/>
    </source>
</evidence>
<comment type="caution">
    <text evidence="2">The sequence shown here is derived from an EMBL/GenBank/DDBJ whole genome shotgun (WGS) entry which is preliminary data.</text>
</comment>
<feature type="compositionally biased region" description="Low complexity" evidence="1">
    <location>
        <begin position="41"/>
        <end position="50"/>
    </location>
</feature>
<dbReference type="AlphaFoldDB" id="A0A835YEE5"/>
<name>A0A835YEE5_9CHLO</name>
<feature type="region of interest" description="Disordered" evidence="1">
    <location>
        <begin position="1"/>
        <end position="54"/>
    </location>
</feature>
<evidence type="ECO:0000313" key="3">
    <source>
        <dbReference type="Proteomes" id="UP000612055"/>
    </source>
</evidence>
<feature type="region of interest" description="Disordered" evidence="1">
    <location>
        <begin position="82"/>
        <end position="106"/>
    </location>
</feature>
<protein>
    <submittedName>
        <fullName evidence="2">Uncharacterized protein</fullName>
    </submittedName>
</protein>
<feature type="compositionally biased region" description="Basic residues" evidence="1">
    <location>
        <begin position="26"/>
        <end position="40"/>
    </location>
</feature>
<feature type="compositionally biased region" description="Pro residues" evidence="1">
    <location>
        <begin position="968"/>
        <end position="982"/>
    </location>
</feature>
<feature type="region of interest" description="Disordered" evidence="1">
    <location>
        <begin position="356"/>
        <end position="389"/>
    </location>
</feature>
<feature type="region of interest" description="Disordered" evidence="1">
    <location>
        <begin position="232"/>
        <end position="268"/>
    </location>
</feature>
<reference evidence="2" key="1">
    <citation type="journal article" date="2020" name="bioRxiv">
        <title>Comparative genomics of Chlamydomonas.</title>
        <authorList>
            <person name="Craig R.J."/>
            <person name="Hasan A.R."/>
            <person name="Ness R.W."/>
            <person name="Keightley P.D."/>
        </authorList>
    </citation>
    <scope>NUCLEOTIDE SEQUENCE</scope>
    <source>
        <strain evidence="2">CCAP 11/70</strain>
    </source>
</reference>
<feature type="region of interest" description="Disordered" evidence="1">
    <location>
        <begin position="963"/>
        <end position="989"/>
    </location>
</feature>
<sequence>MSPVTGRVPGGSGRKQQALSVPGHGSGHHGHGHGVLHHHLASSPPSHLTPMSASPRGASLIAAASTSTSTASTSRQFAYVPLTSDSDRGCPASTSAPSIPRWPAPSRRRVVAGSAVISPPTLRPPSPSTGPSYFEVGCPEGATECSAIWEQLRWCSTWQQMKRLYDNLLRAQEEGEAEQEAAAAATAATAAVAAALSAAAAAASGGGSPGGGASPTGSIDVTAEAVAEAVAEAGGSPGGSPGSSPTASISGTVLPQGRRISGSSSSHARGLLNRDETYAFLLQLQDFYHLRLDQHELDELQAFRGRLVRDLSVYVRRLDAEQLESLCCASAVSGKCLTRERADAVQERLLRILTAPNAQPPTANGTPPNGSSSSSTATAAANGAKESSGAARRRRAAAAGGFMVLTPALNIIFALYDHGYLPQVALLQAVYRQAVDHCWEVTRSQWHGLQGLARRFRFLVDEHWLEDLHAALVDPLAVAPDFCRMSSMLGCIAAFTVNKAMEALDTRVLVVVEAIERRYDQGRSLLTASQLCVFAALLVDMRSPFRTKWLGICLDHLATCRSHLAGMPPATLVLAVELVLRARGWEEQRLLAKLLRQLFTTYAKHPASALKRGVSNVSGCPPRTASRIIAAAPGSAGFGSGSGSVSAAGSSAYLAAFGGPQNMSLAAMAAAAAWDVEVGGAGGAASPTLDLVALVDWLAARVPSGQGPERADALAFIRPLVSELVENNRACLEVIDPGRIPGLIKSVALLGYSPSREWVACAFELVAAGAEALSGAELVAMLRLSHAQSLPLPHATLDAVCSQHARILPLMRAVDLQRLLGSWVADRYIPSREQLEGFLDSVCDAFAIDPATLKANAAAPANHFPSASSYSFSSPTASISVDMDDGDGSLPLTGAADGVAGGMAVRGSGGKKKGTAVVAATGATKAAAAAAATAGRGPGVAAASAAAKAEQKATNAAAAAAATAAANAPPPPPASPPTPPPAVSISPWPAAPSLPSTRLSDAAAAAVAADAVAAIAAGMAKPRSPSLGSLDSRPKGSLLAPEEAQEMLGLLDQYRAILLEAKRSDLLIVMNTYRNAVTATLHEMRRSGPPAKPPPSARLLQAVLRGGGPAPASP</sequence>
<organism evidence="2 3">
    <name type="scientific">Edaphochlamys debaryana</name>
    <dbReference type="NCBI Taxonomy" id="47281"/>
    <lineage>
        <taxon>Eukaryota</taxon>
        <taxon>Viridiplantae</taxon>
        <taxon>Chlorophyta</taxon>
        <taxon>core chlorophytes</taxon>
        <taxon>Chlorophyceae</taxon>
        <taxon>CS clade</taxon>
        <taxon>Chlamydomonadales</taxon>
        <taxon>Chlamydomonadales incertae sedis</taxon>
        <taxon>Edaphochlamys</taxon>
    </lineage>
</organism>
<feature type="compositionally biased region" description="Low complexity" evidence="1">
    <location>
        <begin position="242"/>
        <end position="252"/>
    </location>
</feature>
<evidence type="ECO:0000256" key="1">
    <source>
        <dbReference type="SAM" id="MobiDB-lite"/>
    </source>
</evidence>
<dbReference type="EMBL" id="JAEHOE010000015">
    <property type="protein sequence ID" value="KAG2497270.1"/>
    <property type="molecule type" value="Genomic_DNA"/>
</dbReference>
<dbReference type="PANTHER" id="PTHR45725">
    <property type="entry name" value="FORMIN HOMOLOGY 2 FAMILY MEMBER"/>
    <property type="match status" value="1"/>
</dbReference>
<gene>
    <name evidence="2" type="ORF">HYH03_004854</name>
</gene>
<feature type="compositionally biased region" description="Low complexity" evidence="1">
    <location>
        <begin position="363"/>
        <end position="384"/>
    </location>
</feature>
<keyword evidence="3" id="KW-1185">Reference proteome</keyword>
<dbReference type="InterPro" id="IPR051425">
    <property type="entry name" value="Formin_Homology"/>
</dbReference>
<dbReference type="OrthoDB" id="539078at2759"/>
<proteinExistence type="predicted"/>
<accession>A0A835YEE5</accession>
<dbReference type="Proteomes" id="UP000612055">
    <property type="component" value="Unassembled WGS sequence"/>
</dbReference>